<comment type="caution">
    <text evidence="2">The sequence shown here is derived from an EMBL/GenBank/DDBJ whole genome shotgun (WGS) entry which is preliminary data.</text>
</comment>
<gene>
    <name evidence="2" type="ORF">ALEPTO_LOCUS10802</name>
</gene>
<accession>A0A9N9HJK4</accession>
<dbReference type="Pfam" id="PF00651">
    <property type="entry name" value="BTB"/>
    <property type="match status" value="1"/>
</dbReference>
<name>A0A9N9HJK4_9GLOM</name>
<keyword evidence="3" id="KW-1185">Reference proteome</keyword>
<evidence type="ECO:0000313" key="3">
    <source>
        <dbReference type="Proteomes" id="UP000789508"/>
    </source>
</evidence>
<dbReference type="PANTHER" id="PTHR46306">
    <property type="entry name" value="BTB/POZ DOMAIN-CONTAINING PROTEIN 9"/>
    <property type="match status" value="1"/>
</dbReference>
<dbReference type="InterPro" id="IPR052407">
    <property type="entry name" value="BTB_POZ_domain_cont_9"/>
</dbReference>
<dbReference type="CDD" id="cd18186">
    <property type="entry name" value="BTB_POZ_ZBTB_KLHL-like"/>
    <property type="match status" value="1"/>
</dbReference>
<dbReference type="InterPro" id="IPR011705">
    <property type="entry name" value="BACK"/>
</dbReference>
<evidence type="ECO:0000259" key="1">
    <source>
        <dbReference type="PROSITE" id="PS50097"/>
    </source>
</evidence>
<dbReference type="InterPro" id="IPR011333">
    <property type="entry name" value="SKP1/BTB/POZ_sf"/>
</dbReference>
<protein>
    <submittedName>
        <fullName evidence="2">3996_t:CDS:1</fullName>
    </submittedName>
</protein>
<dbReference type="PANTHER" id="PTHR46306:SF1">
    <property type="entry name" value="BTB_POZ DOMAIN-CONTAINING PROTEIN 9"/>
    <property type="match status" value="1"/>
</dbReference>
<dbReference type="GO" id="GO:0005737">
    <property type="term" value="C:cytoplasm"/>
    <property type="evidence" value="ECO:0007669"/>
    <property type="project" value="TreeGrafter"/>
</dbReference>
<organism evidence="2 3">
    <name type="scientific">Ambispora leptoticha</name>
    <dbReference type="NCBI Taxonomy" id="144679"/>
    <lineage>
        <taxon>Eukaryota</taxon>
        <taxon>Fungi</taxon>
        <taxon>Fungi incertae sedis</taxon>
        <taxon>Mucoromycota</taxon>
        <taxon>Glomeromycotina</taxon>
        <taxon>Glomeromycetes</taxon>
        <taxon>Archaeosporales</taxon>
        <taxon>Ambisporaceae</taxon>
        <taxon>Ambispora</taxon>
    </lineage>
</organism>
<dbReference type="EMBL" id="CAJVPS010013790">
    <property type="protein sequence ID" value="CAG8679074.1"/>
    <property type="molecule type" value="Genomic_DNA"/>
</dbReference>
<feature type="domain" description="BTB" evidence="1">
    <location>
        <begin position="10"/>
        <end position="80"/>
    </location>
</feature>
<dbReference type="InterPro" id="IPR000210">
    <property type="entry name" value="BTB/POZ_dom"/>
</dbReference>
<dbReference type="AlphaFoldDB" id="A0A9N9HJK4"/>
<dbReference type="OrthoDB" id="2310469at2759"/>
<dbReference type="Pfam" id="PF07707">
    <property type="entry name" value="BACK"/>
    <property type="match status" value="1"/>
</dbReference>
<dbReference type="SMART" id="SM00225">
    <property type="entry name" value="BTB"/>
    <property type="match status" value="1"/>
</dbReference>
<sequence>MPPRTLSTALDVKIEAGQPPHIKIFRAHSVVLCARSPYLQAELATLSNMPNPLIKIPFIAPNIMEILLKYMYHNKLTLNSDHIEYILDLLVAGHDLGLQALCEELQLYLIQKKSLLLLQNFAQTRRIAYQHEAFKRLQIFCEQVISNYPETVFMAKDFVLLDRQTLLSLLQRDDLTVKEINIWQRVIEWGIAHTFNINSLNFSSEWTPEQFASLQVTLAEFLPLVRIFQISAVDLHARVFPFESILPNQVVEDL</sequence>
<dbReference type="Proteomes" id="UP000789508">
    <property type="component" value="Unassembled WGS sequence"/>
</dbReference>
<evidence type="ECO:0000313" key="2">
    <source>
        <dbReference type="EMBL" id="CAG8679074.1"/>
    </source>
</evidence>
<dbReference type="Gene3D" id="1.25.40.420">
    <property type="match status" value="1"/>
</dbReference>
<dbReference type="SUPFAM" id="SSF54695">
    <property type="entry name" value="POZ domain"/>
    <property type="match status" value="1"/>
</dbReference>
<dbReference type="PROSITE" id="PS50097">
    <property type="entry name" value="BTB"/>
    <property type="match status" value="1"/>
</dbReference>
<feature type="non-terminal residue" evidence="2">
    <location>
        <position position="1"/>
    </location>
</feature>
<reference evidence="2" key="1">
    <citation type="submission" date="2021-06" db="EMBL/GenBank/DDBJ databases">
        <authorList>
            <person name="Kallberg Y."/>
            <person name="Tangrot J."/>
            <person name="Rosling A."/>
        </authorList>
    </citation>
    <scope>NUCLEOTIDE SEQUENCE</scope>
    <source>
        <strain evidence="2">FL130A</strain>
    </source>
</reference>
<proteinExistence type="predicted"/>
<dbReference type="Gene3D" id="3.30.710.10">
    <property type="entry name" value="Potassium Channel Kv1.1, Chain A"/>
    <property type="match status" value="1"/>
</dbReference>